<keyword evidence="2" id="KW-0328">Glycosyltransferase</keyword>
<dbReference type="PANTHER" id="PTHR12270">
    <property type="entry name" value="GLYCOSYLTRANSFERASE-RELATED"/>
    <property type="match status" value="1"/>
</dbReference>
<dbReference type="GO" id="GO:0016020">
    <property type="term" value="C:membrane"/>
    <property type="evidence" value="ECO:0007669"/>
    <property type="project" value="UniProtKB-SubCell"/>
</dbReference>
<accession>A0A8S4A9L6</accession>
<dbReference type="AlphaFoldDB" id="A0A8S4A9L6"/>
<reference evidence="11" key="1">
    <citation type="submission" date="2021-05" db="EMBL/GenBank/DDBJ databases">
        <authorList>
            <person name="Tigano A."/>
        </authorList>
    </citation>
    <scope>NUCLEOTIDE SEQUENCE</scope>
</reference>
<dbReference type="Gene3D" id="3.90.550.10">
    <property type="entry name" value="Spore Coat Polysaccharide Biosynthesis Protein SpsA, Chain A"/>
    <property type="match status" value="1"/>
</dbReference>
<dbReference type="Gene3D" id="6.10.140.160">
    <property type="match status" value="1"/>
</dbReference>
<keyword evidence="6" id="KW-0735">Signal-anchor</keyword>
<evidence type="ECO:0000313" key="12">
    <source>
        <dbReference type="Proteomes" id="UP000677803"/>
    </source>
</evidence>
<evidence type="ECO:0000256" key="10">
    <source>
        <dbReference type="SAM" id="MobiDB-lite"/>
    </source>
</evidence>
<dbReference type="Proteomes" id="UP000677803">
    <property type="component" value="Unassembled WGS sequence"/>
</dbReference>
<dbReference type="SUPFAM" id="SSF53448">
    <property type="entry name" value="Nucleotide-diphospho-sugar transferases"/>
    <property type="match status" value="1"/>
</dbReference>
<evidence type="ECO:0000256" key="4">
    <source>
        <dbReference type="ARBA" id="ARBA00022692"/>
    </source>
</evidence>
<dbReference type="InterPro" id="IPR029044">
    <property type="entry name" value="Nucleotide-diphossugar_trans"/>
</dbReference>
<sequence>MRFTSDGRESVSEKGEKKKAEKVGASLPECAECVFVLAHARSPAPVYGAAPGGPPDSPAHVCPVLFQSEVSWIPNKHYSGIYGLMKLTLTKALPADLSKVIVLDTDITFATDIAELWGIFRKFTDKQVIGLVENQSDWYLGNLCPVCLQDIFNAFIKQNPVLVHQLPCFWNVQLSDHTRSEQCYTEVSDLKMFQSGPRQIFLPGSSSWASRCSHLVPDRFFHLGSARYSKLVPPDVPIWSPQMFPSGSSSWFLQMFSCCSDIFNAFIKQNPVLVHQLPCFWNVQLSDHTRSEQCYTEVSDLKMFPSGPPKCSNLVPLDGNISQQLLVPPDVPIWSSQMFNLVSARCSHLVPPDVPIWSLLVVPIRQQILVPPDVPIWFLPDVPICQQLLVPPDVPKMVPPDVSIRQQLLVPPGVSKMVPAKSSHVGSARCFHLVPPVVPIWFLPDVPTSQQLLVPPDVQLLLDFSVWGLRRAAPAWAAPGNVRKGQKPPQMRTSETIREHQRPPENIRDHQRTSEAIRDHQRTSENIREHQRTPENIREHKRTSETIRDHQRPPDAIRGHQRTSEPTRGHLSCAPPPVPPSGGGI</sequence>
<dbReference type="GO" id="GO:0042285">
    <property type="term" value="F:xylosyltransferase activity"/>
    <property type="evidence" value="ECO:0007669"/>
    <property type="project" value="TreeGrafter"/>
</dbReference>
<evidence type="ECO:0000256" key="1">
    <source>
        <dbReference type="ARBA" id="ARBA00004606"/>
    </source>
</evidence>
<evidence type="ECO:0000256" key="6">
    <source>
        <dbReference type="ARBA" id="ARBA00022968"/>
    </source>
</evidence>
<evidence type="ECO:0000256" key="3">
    <source>
        <dbReference type="ARBA" id="ARBA00022679"/>
    </source>
</evidence>
<feature type="region of interest" description="Disordered" evidence="10">
    <location>
        <begin position="1"/>
        <end position="24"/>
    </location>
</feature>
<feature type="compositionally biased region" description="Basic and acidic residues" evidence="10">
    <location>
        <begin position="1"/>
        <end position="22"/>
    </location>
</feature>
<dbReference type="GO" id="GO:0046872">
    <property type="term" value="F:metal ion binding"/>
    <property type="evidence" value="ECO:0007669"/>
    <property type="project" value="UniProtKB-KW"/>
</dbReference>
<gene>
    <name evidence="11" type="ORF">MMEN_LOCUS7</name>
</gene>
<comment type="caution">
    <text evidence="11">The sequence shown here is derived from an EMBL/GenBank/DDBJ whole genome shotgun (WGS) entry which is preliminary data.</text>
</comment>
<comment type="subcellular location">
    <subcellularLocation>
        <location evidence="1">Membrane</location>
        <topology evidence="1">Single-pass type II membrane protein</topology>
    </subcellularLocation>
</comment>
<evidence type="ECO:0000256" key="8">
    <source>
        <dbReference type="ARBA" id="ARBA00023136"/>
    </source>
</evidence>
<evidence type="ECO:0000256" key="2">
    <source>
        <dbReference type="ARBA" id="ARBA00022676"/>
    </source>
</evidence>
<keyword evidence="9" id="KW-0325">Glycoprotein</keyword>
<dbReference type="GO" id="GO:0035269">
    <property type="term" value="P:protein O-linked glycosylation via mannose"/>
    <property type="evidence" value="ECO:0007669"/>
    <property type="project" value="TreeGrafter"/>
</dbReference>
<keyword evidence="12" id="KW-1185">Reference proteome</keyword>
<protein>
    <submittedName>
        <fullName evidence="11">(Atlantic silverside) hypothetical protein</fullName>
    </submittedName>
</protein>
<keyword evidence="3" id="KW-0808">Transferase</keyword>
<keyword evidence="7" id="KW-1133">Transmembrane helix</keyword>
<name>A0A8S4A9L6_9TELE</name>
<dbReference type="InterPro" id="IPR051292">
    <property type="entry name" value="Xyl/GlcA_transferase"/>
</dbReference>
<evidence type="ECO:0000256" key="5">
    <source>
        <dbReference type="ARBA" id="ARBA00022723"/>
    </source>
</evidence>
<feature type="region of interest" description="Disordered" evidence="10">
    <location>
        <begin position="478"/>
        <end position="585"/>
    </location>
</feature>
<keyword evidence="5" id="KW-0479">Metal-binding</keyword>
<evidence type="ECO:0000256" key="7">
    <source>
        <dbReference type="ARBA" id="ARBA00022989"/>
    </source>
</evidence>
<dbReference type="GO" id="GO:0005794">
    <property type="term" value="C:Golgi apparatus"/>
    <property type="evidence" value="ECO:0007669"/>
    <property type="project" value="TreeGrafter"/>
</dbReference>
<evidence type="ECO:0000256" key="9">
    <source>
        <dbReference type="ARBA" id="ARBA00023180"/>
    </source>
</evidence>
<feature type="compositionally biased region" description="Pro residues" evidence="10">
    <location>
        <begin position="574"/>
        <end position="585"/>
    </location>
</feature>
<dbReference type="PANTHER" id="PTHR12270:SF23">
    <property type="entry name" value="XYLOSYL- AND GLUCURONYLTRANSFERASE LARGE2"/>
    <property type="match status" value="1"/>
</dbReference>
<organism evidence="11 12">
    <name type="scientific">Menidia menidia</name>
    <name type="common">Atlantic silverside</name>
    <dbReference type="NCBI Taxonomy" id="238744"/>
    <lineage>
        <taxon>Eukaryota</taxon>
        <taxon>Metazoa</taxon>
        <taxon>Chordata</taxon>
        <taxon>Craniata</taxon>
        <taxon>Vertebrata</taxon>
        <taxon>Euteleostomi</taxon>
        <taxon>Actinopterygii</taxon>
        <taxon>Neopterygii</taxon>
        <taxon>Teleostei</taxon>
        <taxon>Neoteleostei</taxon>
        <taxon>Acanthomorphata</taxon>
        <taxon>Ovalentaria</taxon>
        <taxon>Atherinomorphae</taxon>
        <taxon>Atheriniformes</taxon>
        <taxon>Atherinopsidae</taxon>
        <taxon>Menidiinae</taxon>
        <taxon>Menidia</taxon>
    </lineage>
</organism>
<proteinExistence type="predicted"/>
<evidence type="ECO:0000313" key="11">
    <source>
        <dbReference type="EMBL" id="CAG5848498.1"/>
    </source>
</evidence>
<dbReference type="EMBL" id="CAJRST010000001">
    <property type="protein sequence ID" value="CAG5848498.1"/>
    <property type="molecule type" value="Genomic_DNA"/>
</dbReference>
<keyword evidence="8" id="KW-0472">Membrane</keyword>
<feature type="compositionally biased region" description="Basic and acidic residues" evidence="10">
    <location>
        <begin position="495"/>
        <end position="568"/>
    </location>
</feature>
<keyword evidence="4" id="KW-0812">Transmembrane</keyword>
<dbReference type="OrthoDB" id="411524at2759"/>
<dbReference type="GO" id="GO:0015020">
    <property type="term" value="F:glucuronosyltransferase activity"/>
    <property type="evidence" value="ECO:0007669"/>
    <property type="project" value="TreeGrafter"/>
</dbReference>